<comment type="caution">
    <text evidence="4">The sequence shown here is derived from an EMBL/GenBank/DDBJ whole genome shotgun (WGS) entry which is preliminary data.</text>
</comment>
<keyword evidence="2" id="KW-0472">Membrane</keyword>
<dbReference type="Proteomes" id="UP001596039">
    <property type="component" value="Unassembled WGS sequence"/>
</dbReference>
<keyword evidence="5" id="KW-1185">Reference proteome</keyword>
<keyword evidence="2" id="KW-0812">Transmembrane</keyword>
<proteinExistence type="predicted"/>
<dbReference type="EMBL" id="JBHSMG010000006">
    <property type="protein sequence ID" value="MFC5503567.1"/>
    <property type="molecule type" value="Genomic_DNA"/>
</dbReference>
<evidence type="ECO:0000313" key="5">
    <source>
        <dbReference type="Proteomes" id="UP001596039"/>
    </source>
</evidence>
<evidence type="ECO:0000259" key="3">
    <source>
        <dbReference type="Pfam" id="PF04892"/>
    </source>
</evidence>
<evidence type="ECO:0000313" key="4">
    <source>
        <dbReference type="EMBL" id="MFC5503567.1"/>
    </source>
</evidence>
<feature type="region of interest" description="Disordered" evidence="1">
    <location>
        <begin position="144"/>
        <end position="174"/>
    </location>
</feature>
<protein>
    <submittedName>
        <fullName evidence="4">VanZ family protein</fullName>
    </submittedName>
</protein>
<dbReference type="InterPro" id="IPR006976">
    <property type="entry name" value="VanZ-like"/>
</dbReference>
<feature type="transmembrane region" description="Helical" evidence="2">
    <location>
        <begin position="7"/>
        <end position="26"/>
    </location>
</feature>
<feature type="transmembrane region" description="Helical" evidence="2">
    <location>
        <begin position="116"/>
        <end position="133"/>
    </location>
</feature>
<dbReference type="RefSeq" id="WP_386741298.1">
    <property type="nucleotide sequence ID" value="NZ_JBHSMG010000006.1"/>
</dbReference>
<reference evidence="5" key="1">
    <citation type="journal article" date="2019" name="Int. J. Syst. Evol. Microbiol.">
        <title>The Global Catalogue of Microorganisms (GCM) 10K type strain sequencing project: providing services to taxonomists for standard genome sequencing and annotation.</title>
        <authorList>
            <consortium name="The Broad Institute Genomics Platform"/>
            <consortium name="The Broad Institute Genome Sequencing Center for Infectious Disease"/>
            <person name="Wu L."/>
            <person name="Ma J."/>
        </authorList>
    </citation>
    <scope>NUCLEOTIDE SEQUENCE [LARGE SCALE GENOMIC DNA]</scope>
    <source>
        <strain evidence="5">CGMCC 4.6997</strain>
    </source>
</reference>
<keyword evidence="2" id="KW-1133">Transmembrane helix</keyword>
<sequence length="174" mass="18864">MRSHRRVWLIIISSGYVVAALVVGLWPTPVDAGIRTQIASVLGALHHAGAPSTLDYSTLEFTANIGFFVPVGALICLLLPARRWFFAIPIGAALSGMIELSQLLLLPARFASWNDVLANTTGTIVGVILVLMARGIRRLVRSAPDVSPANPATSAERRRDRDRSRDRSSTPRRG</sequence>
<feature type="transmembrane region" description="Helical" evidence="2">
    <location>
        <begin position="84"/>
        <end position="104"/>
    </location>
</feature>
<name>A0ABW0NWB0_9MICO</name>
<feature type="domain" description="VanZ-like" evidence="3">
    <location>
        <begin position="57"/>
        <end position="132"/>
    </location>
</feature>
<gene>
    <name evidence="4" type="ORF">ACFPJ4_15065</name>
</gene>
<evidence type="ECO:0000256" key="1">
    <source>
        <dbReference type="SAM" id="MobiDB-lite"/>
    </source>
</evidence>
<accession>A0ABW0NWB0</accession>
<feature type="transmembrane region" description="Helical" evidence="2">
    <location>
        <begin position="61"/>
        <end position="79"/>
    </location>
</feature>
<organism evidence="4 5">
    <name type="scientific">Lysinimonas soli</name>
    <dbReference type="NCBI Taxonomy" id="1074233"/>
    <lineage>
        <taxon>Bacteria</taxon>
        <taxon>Bacillati</taxon>
        <taxon>Actinomycetota</taxon>
        <taxon>Actinomycetes</taxon>
        <taxon>Micrococcales</taxon>
        <taxon>Microbacteriaceae</taxon>
        <taxon>Lysinimonas</taxon>
    </lineage>
</organism>
<evidence type="ECO:0000256" key="2">
    <source>
        <dbReference type="SAM" id="Phobius"/>
    </source>
</evidence>
<feature type="compositionally biased region" description="Basic and acidic residues" evidence="1">
    <location>
        <begin position="155"/>
        <end position="174"/>
    </location>
</feature>
<dbReference type="Pfam" id="PF04892">
    <property type="entry name" value="VanZ"/>
    <property type="match status" value="1"/>
</dbReference>